<feature type="domain" description="AMP-binding enzyme C-terminal" evidence="5">
    <location>
        <begin position="454"/>
        <end position="547"/>
    </location>
</feature>
<evidence type="ECO:0000256" key="2">
    <source>
        <dbReference type="ARBA" id="ARBA00022598"/>
    </source>
</evidence>
<feature type="region of interest" description="Disordered" evidence="3">
    <location>
        <begin position="544"/>
        <end position="568"/>
    </location>
</feature>
<comment type="similarity">
    <text evidence="1">Belongs to the ATP-dependent AMP-binding enzyme family.</text>
</comment>
<evidence type="ECO:0000256" key="1">
    <source>
        <dbReference type="ARBA" id="ARBA00006432"/>
    </source>
</evidence>
<keyword evidence="7" id="KW-1185">Reference proteome</keyword>
<dbReference type="InterPro" id="IPR020845">
    <property type="entry name" value="AMP-binding_CS"/>
</dbReference>
<dbReference type="RefSeq" id="WP_113980276.1">
    <property type="nucleotide sequence ID" value="NZ_QMEY01000003.1"/>
</dbReference>
<dbReference type="InterPro" id="IPR025110">
    <property type="entry name" value="AMP-bd_C"/>
</dbReference>
<organism evidence="6 7">
    <name type="scientific">Spongiactinospora rosea</name>
    <dbReference type="NCBI Taxonomy" id="2248750"/>
    <lineage>
        <taxon>Bacteria</taxon>
        <taxon>Bacillati</taxon>
        <taxon>Actinomycetota</taxon>
        <taxon>Actinomycetes</taxon>
        <taxon>Streptosporangiales</taxon>
        <taxon>Streptosporangiaceae</taxon>
        <taxon>Spongiactinospora</taxon>
    </lineage>
</organism>
<dbReference type="InterPro" id="IPR045851">
    <property type="entry name" value="AMP-bd_C_sf"/>
</dbReference>
<dbReference type="InterPro" id="IPR042099">
    <property type="entry name" value="ANL_N_sf"/>
</dbReference>
<comment type="caution">
    <text evidence="6">The sequence shown here is derived from an EMBL/GenBank/DDBJ whole genome shotgun (WGS) entry which is preliminary data.</text>
</comment>
<proteinExistence type="inferred from homology"/>
<reference evidence="6 7" key="1">
    <citation type="submission" date="2018-06" db="EMBL/GenBank/DDBJ databases">
        <title>Sphaerisporangium craniellae sp. nov., isolated from a marine sponge in the South China Sea.</title>
        <authorList>
            <person name="Li L."/>
        </authorList>
    </citation>
    <scope>NUCLEOTIDE SEQUENCE [LARGE SCALE GENOMIC DNA]</scope>
    <source>
        <strain evidence="6 7">LHW63015</strain>
    </source>
</reference>
<evidence type="ECO:0000259" key="4">
    <source>
        <dbReference type="Pfam" id="PF00501"/>
    </source>
</evidence>
<dbReference type="OrthoDB" id="3465883at2"/>
<dbReference type="Pfam" id="PF13193">
    <property type="entry name" value="AMP-binding_C"/>
    <property type="match status" value="1"/>
</dbReference>
<dbReference type="AlphaFoldDB" id="A0A366M1L3"/>
<accession>A0A366M1L3</accession>
<name>A0A366M1L3_9ACTN</name>
<evidence type="ECO:0000259" key="5">
    <source>
        <dbReference type="Pfam" id="PF13193"/>
    </source>
</evidence>
<dbReference type="InterPro" id="IPR000873">
    <property type="entry name" value="AMP-dep_synth/lig_dom"/>
</dbReference>
<protein>
    <submittedName>
        <fullName evidence="6">Acyl--CoA ligase</fullName>
    </submittedName>
</protein>
<evidence type="ECO:0000313" key="7">
    <source>
        <dbReference type="Proteomes" id="UP000253303"/>
    </source>
</evidence>
<dbReference type="SUPFAM" id="SSF56801">
    <property type="entry name" value="Acetyl-CoA synthetase-like"/>
    <property type="match status" value="1"/>
</dbReference>
<dbReference type="PANTHER" id="PTHR24096:SF149">
    <property type="entry name" value="AMP-BINDING DOMAIN-CONTAINING PROTEIN-RELATED"/>
    <property type="match status" value="1"/>
</dbReference>
<dbReference type="PROSITE" id="PS00455">
    <property type="entry name" value="AMP_BINDING"/>
    <property type="match status" value="1"/>
</dbReference>
<dbReference type="EMBL" id="QMEY01000003">
    <property type="protein sequence ID" value="RBQ20071.1"/>
    <property type="molecule type" value="Genomic_DNA"/>
</dbReference>
<gene>
    <name evidence="6" type="ORF">DP939_09595</name>
</gene>
<dbReference type="Gene3D" id="3.30.300.30">
    <property type="match status" value="1"/>
</dbReference>
<dbReference type="GO" id="GO:0016405">
    <property type="term" value="F:CoA-ligase activity"/>
    <property type="evidence" value="ECO:0007669"/>
    <property type="project" value="TreeGrafter"/>
</dbReference>
<dbReference type="Proteomes" id="UP000253303">
    <property type="component" value="Unassembled WGS sequence"/>
</dbReference>
<evidence type="ECO:0000313" key="6">
    <source>
        <dbReference type="EMBL" id="RBQ20071.1"/>
    </source>
</evidence>
<dbReference type="PANTHER" id="PTHR24096">
    <property type="entry name" value="LONG-CHAIN-FATTY-ACID--COA LIGASE"/>
    <property type="match status" value="1"/>
</dbReference>
<feature type="compositionally biased region" description="Basic and acidic residues" evidence="3">
    <location>
        <begin position="549"/>
        <end position="558"/>
    </location>
</feature>
<evidence type="ECO:0000256" key="3">
    <source>
        <dbReference type="SAM" id="MobiDB-lite"/>
    </source>
</evidence>
<dbReference type="Gene3D" id="3.40.50.12780">
    <property type="entry name" value="N-terminal domain of ligase-like"/>
    <property type="match status" value="1"/>
</dbReference>
<sequence>MRKQEGTAAVDSTVHGAPLETIEHLVGGPRVDDLLTRAARRAPGKPALVTAAGVLSFADLDERATRCASAITDLAGPATGEEASRQVVAIATTLDPAFGIAFFGIARSGHIPALINPLLREEGLVHVLRTSGASIAIVPPEVHRRLAAVRDRLPGLRHTILNGDDGLGPEPGVPLFSELIERAVDGAAGGMPDGPGGDEEEVACIQFTSGSTGAPKAVLLSHRNVTLNAAQSAYAHRLDARSVLFNNLPTFHLMHLTMGVTVGATHVLWPEEDAAEAVEACARHRGTHYYSLPVRLSRLAADPRLPTLEAPSLRAFLCGGSALPVTTTSTLLQHFGVAVAQGYGLQETSPSTHFDDLDDPVIRSSGRPVVGTGCRIVAVESRDVLPRGEKGEIQVRGPQLMKGYLGRDSSRVVDPGGWFSTGDVGYVDEAGRLFVVDRIKDVFKRDNWLVSPTEIERVLLRHPGVRDCVVFDHPDDFSGAVAHALVVPETGHGNGAAGAVNGNGEGPGEPGVRAEELAAYVAERCPPYEHLRYVELVDEIPRSSNGKVQRRDLREQAVARRPRPLDGT</sequence>
<keyword evidence="2 6" id="KW-0436">Ligase</keyword>
<dbReference type="Pfam" id="PF00501">
    <property type="entry name" value="AMP-binding"/>
    <property type="match status" value="1"/>
</dbReference>
<feature type="domain" description="AMP-dependent synthetase/ligase" evidence="4">
    <location>
        <begin position="36"/>
        <end position="405"/>
    </location>
</feature>